<organism evidence="1 2">
    <name type="scientific">Alcaligenes endophyticus</name>
    <dbReference type="NCBI Taxonomy" id="1929088"/>
    <lineage>
        <taxon>Bacteria</taxon>
        <taxon>Pseudomonadati</taxon>
        <taxon>Pseudomonadota</taxon>
        <taxon>Betaproteobacteria</taxon>
        <taxon>Burkholderiales</taxon>
        <taxon>Alcaligenaceae</taxon>
        <taxon>Alcaligenes</taxon>
    </lineage>
</organism>
<name>A0ABT8EIY6_9BURK</name>
<reference evidence="1" key="1">
    <citation type="submission" date="2021-11" db="EMBL/GenBank/DDBJ databases">
        <title>Draft genome sequence of Alcaligenes endophyticus type strain CCUG 75668T.</title>
        <authorList>
            <person name="Salva-Serra F."/>
            <person name="Duran R.E."/>
            <person name="Seeger M."/>
            <person name="Moore E.R.B."/>
            <person name="Jaen-Luchoro D."/>
        </authorList>
    </citation>
    <scope>NUCLEOTIDE SEQUENCE</scope>
    <source>
        <strain evidence="1">CCUG 75668</strain>
    </source>
</reference>
<dbReference type="Pfam" id="PF13554">
    <property type="entry name" value="Phage_tail_terminator_5"/>
    <property type="match status" value="1"/>
</dbReference>
<dbReference type="Proteomes" id="UP001168613">
    <property type="component" value="Unassembled WGS sequence"/>
</dbReference>
<proteinExistence type="predicted"/>
<evidence type="ECO:0000313" key="1">
    <source>
        <dbReference type="EMBL" id="MDN4121258.1"/>
    </source>
</evidence>
<dbReference type="Gene3D" id="3.30.2000.20">
    <property type="match status" value="1"/>
</dbReference>
<dbReference type="InterPro" id="IPR025395">
    <property type="entry name" value="Phage_tail_terminator-like"/>
</dbReference>
<evidence type="ECO:0000313" key="2">
    <source>
        <dbReference type="Proteomes" id="UP001168613"/>
    </source>
</evidence>
<sequence>MILHIRKTLERRLNGWATGKSIAIAWQNVSFKPVPNQTWLQVTLMPAQTVSGSLVTQEHKGILHINVFVALNQGSGEAESIASELAALFPAGLVVDGVAIPSPPTILQGRPDPDYYQVPVQIRYRMS</sequence>
<dbReference type="RefSeq" id="WP_266124880.1">
    <property type="nucleotide sequence ID" value="NZ_JAJHNU010000001.1"/>
</dbReference>
<accession>A0ABT8EIY6</accession>
<keyword evidence="2" id="KW-1185">Reference proteome</keyword>
<dbReference type="EMBL" id="JAJHNU010000001">
    <property type="protein sequence ID" value="MDN4121258.1"/>
    <property type="molecule type" value="Genomic_DNA"/>
</dbReference>
<protein>
    <submittedName>
        <fullName evidence="1">DUF4128 domain-containing protein</fullName>
    </submittedName>
</protein>
<gene>
    <name evidence="1" type="ORF">LMS43_08160</name>
</gene>
<comment type="caution">
    <text evidence="1">The sequence shown here is derived from an EMBL/GenBank/DDBJ whole genome shotgun (WGS) entry which is preliminary data.</text>
</comment>